<evidence type="ECO:0000313" key="9">
    <source>
        <dbReference type="Proteomes" id="UP000603640"/>
    </source>
</evidence>
<reference evidence="8" key="1">
    <citation type="submission" date="2020-08" db="EMBL/GenBank/DDBJ databases">
        <title>Pontibacter sp. SD6 16S ribosomal RNA gene Genome sequencing and assembly.</title>
        <authorList>
            <person name="Kang M."/>
        </authorList>
    </citation>
    <scope>NUCLEOTIDE SEQUENCE</scope>
    <source>
        <strain evidence="8">SD6</strain>
    </source>
</reference>
<dbReference type="AlphaFoldDB" id="A0A923SJD4"/>
<feature type="transmembrane region" description="Helical" evidence="7">
    <location>
        <begin position="12"/>
        <end position="33"/>
    </location>
</feature>
<dbReference type="PANTHER" id="PTHR30606:SF10">
    <property type="entry name" value="PHOSPHATIDYLINOSITOL MANNOSIDE ACYLTRANSFERASE"/>
    <property type="match status" value="1"/>
</dbReference>
<dbReference type="EMBL" id="JACRVF010000003">
    <property type="protein sequence ID" value="MBC5993547.1"/>
    <property type="molecule type" value="Genomic_DNA"/>
</dbReference>
<comment type="subcellular location">
    <subcellularLocation>
        <location evidence="1">Cell inner membrane</location>
    </subcellularLocation>
</comment>
<keyword evidence="7" id="KW-0812">Transmembrane</keyword>
<evidence type="ECO:0000256" key="5">
    <source>
        <dbReference type="ARBA" id="ARBA00023136"/>
    </source>
</evidence>
<evidence type="ECO:0000256" key="1">
    <source>
        <dbReference type="ARBA" id="ARBA00004533"/>
    </source>
</evidence>
<evidence type="ECO:0000256" key="4">
    <source>
        <dbReference type="ARBA" id="ARBA00022679"/>
    </source>
</evidence>
<dbReference type="Pfam" id="PF03279">
    <property type="entry name" value="Lip_A_acyltrans"/>
    <property type="match status" value="1"/>
</dbReference>
<comment type="caution">
    <text evidence="8">The sequence shown here is derived from an EMBL/GenBank/DDBJ whole genome shotgun (WGS) entry which is preliminary data.</text>
</comment>
<keyword evidence="7" id="KW-1133">Transmembrane helix</keyword>
<dbReference type="GO" id="GO:0005886">
    <property type="term" value="C:plasma membrane"/>
    <property type="evidence" value="ECO:0007669"/>
    <property type="project" value="UniProtKB-SubCell"/>
</dbReference>
<dbReference type="CDD" id="cd07984">
    <property type="entry name" value="LPLAT_LABLAT-like"/>
    <property type="match status" value="1"/>
</dbReference>
<evidence type="ECO:0000256" key="7">
    <source>
        <dbReference type="SAM" id="Phobius"/>
    </source>
</evidence>
<evidence type="ECO:0000256" key="6">
    <source>
        <dbReference type="ARBA" id="ARBA00023315"/>
    </source>
</evidence>
<dbReference type="GO" id="GO:0016746">
    <property type="term" value="F:acyltransferase activity"/>
    <property type="evidence" value="ECO:0007669"/>
    <property type="project" value="UniProtKB-KW"/>
</dbReference>
<name>A0A923SJD4_9BACT</name>
<organism evidence="8 9">
    <name type="scientific">Pontibacter cellulosilyticus</name>
    <dbReference type="NCBI Taxonomy" id="1720253"/>
    <lineage>
        <taxon>Bacteria</taxon>
        <taxon>Pseudomonadati</taxon>
        <taxon>Bacteroidota</taxon>
        <taxon>Cytophagia</taxon>
        <taxon>Cytophagales</taxon>
        <taxon>Hymenobacteraceae</taxon>
        <taxon>Pontibacter</taxon>
    </lineage>
</organism>
<dbReference type="RefSeq" id="WP_187067571.1">
    <property type="nucleotide sequence ID" value="NZ_JACRVF010000003.1"/>
</dbReference>
<dbReference type="PANTHER" id="PTHR30606">
    <property type="entry name" value="LIPID A BIOSYNTHESIS LAUROYL ACYLTRANSFERASE"/>
    <property type="match status" value="1"/>
</dbReference>
<proteinExistence type="predicted"/>
<keyword evidence="2" id="KW-1003">Cell membrane</keyword>
<keyword evidence="9" id="KW-1185">Reference proteome</keyword>
<keyword evidence="3" id="KW-0997">Cell inner membrane</keyword>
<dbReference type="Proteomes" id="UP000603640">
    <property type="component" value="Unassembled WGS sequence"/>
</dbReference>
<evidence type="ECO:0000313" key="8">
    <source>
        <dbReference type="EMBL" id="MBC5993547.1"/>
    </source>
</evidence>
<gene>
    <name evidence="8" type="ORF">H8S84_11935</name>
</gene>
<keyword evidence="4" id="KW-0808">Transferase</keyword>
<dbReference type="GO" id="GO:0009247">
    <property type="term" value="P:glycolipid biosynthetic process"/>
    <property type="evidence" value="ECO:0007669"/>
    <property type="project" value="UniProtKB-ARBA"/>
</dbReference>
<evidence type="ECO:0000256" key="3">
    <source>
        <dbReference type="ARBA" id="ARBA00022519"/>
    </source>
</evidence>
<protein>
    <submittedName>
        <fullName evidence="8">Lysophospholipid acyltransferase family protein</fullName>
    </submittedName>
</protein>
<keyword evidence="6 8" id="KW-0012">Acyltransferase</keyword>
<accession>A0A923SJD4</accession>
<evidence type="ECO:0000256" key="2">
    <source>
        <dbReference type="ARBA" id="ARBA00022475"/>
    </source>
</evidence>
<dbReference type="InterPro" id="IPR004960">
    <property type="entry name" value="LipA_acyltrans"/>
</dbReference>
<keyword evidence="5 7" id="KW-0472">Membrane</keyword>
<sequence>MKRSIKIPALYYPLWLLIKGIAALPLPILYKLADFLFWLMYYRLGYQKEVVIHNLRMAFAEKNEDELEVIAKEFYRQFADIMVEILHLGGMSRSEMLRRVIFTNPECLSDYVKAGTPVLIMGSHVANWEWSLSAAAVTFNFPVEGVYKPLNNLFFEEFILHTRSRLGAHLIKMKDTLREFIAKKNVPRVVALLSDQVPLHSNFNFWTQFMYQNTPFYIGAEKLSLRFGYPVLFLDLKRTSRGNYEITFEQITDGKTNPDGVTEDYPITLVFAQKLEAAIRRAPADYLWTHKRWK</sequence>